<dbReference type="GeneID" id="19896454"/>
<dbReference type="SUPFAM" id="SSF110916">
    <property type="entry name" value="Peptidyl-tRNA hydrolase domain-like"/>
    <property type="match status" value="1"/>
</dbReference>
<evidence type="ECO:0000256" key="1">
    <source>
        <dbReference type="SAM" id="MobiDB-lite"/>
    </source>
</evidence>
<dbReference type="InterPro" id="IPR052104">
    <property type="entry name" value="Mito_Release_Factor_mL62"/>
</dbReference>
<dbReference type="Proteomes" id="UP000011958">
    <property type="component" value="Unassembled WGS sequence"/>
</dbReference>
<protein>
    <recommendedName>
        <fullName evidence="2">Prokaryotic-type class I peptide chain release factors domain-containing protein</fullName>
    </recommendedName>
</protein>
<name>M7PEU6_PNEMU</name>
<gene>
    <name evidence="3" type="ORF">PNEG_02765</name>
</gene>
<keyword evidence="4" id="KW-1185">Reference proteome</keyword>
<sequence>MRSIWLIHSLKQKPFTLGTYRYFNQFKWQEKSSNELDEKIIEKQWKRDIQEMYHNGIKWSFSKSSGPGGQNVNKLNTKVALNIDLKRALNLSQKTINAICSNNSQYLNKKGELIIRSQRFRTQKANQKDCLRKLHELITEANNSLVKKEASYKQTQRVKTMITTYNERRIQKKRQHSEKKKARKIQFQPK</sequence>
<dbReference type="GO" id="GO:0004045">
    <property type="term" value="F:peptidyl-tRNA hydrolase activity"/>
    <property type="evidence" value="ECO:0007669"/>
    <property type="project" value="TreeGrafter"/>
</dbReference>
<feature type="compositionally biased region" description="Basic residues" evidence="1">
    <location>
        <begin position="170"/>
        <end position="184"/>
    </location>
</feature>
<dbReference type="OrthoDB" id="270639at2759"/>
<dbReference type="InterPro" id="IPR000352">
    <property type="entry name" value="Pep_chain_release_fac_I"/>
</dbReference>
<feature type="region of interest" description="Disordered" evidence="1">
    <location>
        <begin position="169"/>
        <end position="190"/>
    </location>
</feature>
<dbReference type="VEuPathDB" id="FungiDB:PNEG_02765"/>
<dbReference type="OMA" id="TINAICS"/>
<dbReference type="PANTHER" id="PTHR11075">
    <property type="entry name" value="PEPTIDE CHAIN RELEASE FACTOR"/>
    <property type="match status" value="1"/>
</dbReference>
<dbReference type="GO" id="GO:0005762">
    <property type="term" value="C:mitochondrial large ribosomal subunit"/>
    <property type="evidence" value="ECO:0007669"/>
    <property type="project" value="TreeGrafter"/>
</dbReference>
<dbReference type="eggNOG" id="KOG3429">
    <property type="taxonomic scope" value="Eukaryota"/>
</dbReference>
<dbReference type="AlphaFoldDB" id="M7PEU6"/>
<dbReference type="Pfam" id="PF00472">
    <property type="entry name" value="RF-1"/>
    <property type="match status" value="1"/>
</dbReference>
<evidence type="ECO:0000313" key="4">
    <source>
        <dbReference type="Proteomes" id="UP000011958"/>
    </source>
</evidence>
<evidence type="ECO:0000313" key="3">
    <source>
        <dbReference type="EMBL" id="EMR08989.1"/>
    </source>
</evidence>
<proteinExistence type="predicted"/>
<organism evidence="3 4">
    <name type="scientific">Pneumocystis murina (strain B123)</name>
    <name type="common">Mouse pneumocystis pneumonia agent</name>
    <name type="synonym">Pneumocystis carinii f. sp. muris</name>
    <dbReference type="NCBI Taxonomy" id="1069680"/>
    <lineage>
        <taxon>Eukaryota</taxon>
        <taxon>Fungi</taxon>
        <taxon>Dikarya</taxon>
        <taxon>Ascomycota</taxon>
        <taxon>Taphrinomycotina</taxon>
        <taxon>Pneumocystomycetes</taxon>
        <taxon>Pneumocystaceae</taxon>
        <taxon>Pneumocystis</taxon>
    </lineage>
</organism>
<dbReference type="RefSeq" id="XP_007874795.1">
    <property type="nucleotide sequence ID" value="XM_007876604.1"/>
</dbReference>
<dbReference type="GO" id="GO:0016150">
    <property type="term" value="F:translation release factor activity, codon nonspecific"/>
    <property type="evidence" value="ECO:0007669"/>
    <property type="project" value="TreeGrafter"/>
</dbReference>
<dbReference type="Gene3D" id="3.30.160.20">
    <property type="match status" value="1"/>
</dbReference>
<dbReference type="HOGENOM" id="CLU_089470_0_1_1"/>
<dbReference type="PANTHER" id="PTHR11075:SF54">
    <property type="entry name" value="LARGE RIBOSOMAL SUBUNIT PROTEIN ML62"/>
    <property type="match status" value="1"/>
</dbReference>
<dbReference type="STRING" id="1069680.M7PEU6"/>
<dbReference type="EMBL" id="AFWA02000007">
    <property type="protein sequence ID" value="EMR08989.1"/>
    <property type="molecule type" value="Genomic_DNA"/>
</dbReference>
<accession>M7PEU6</accession>
<comment type="caution">
    <text evidence="3">The sequence shown here is derived from an EMBL/GenBank/DDBJ whole genome shotgun (WGS) entry which is preliminary data.</text>
</comment>
<evidence type="ECO:0000259" key="2">
    <source>
        <dbReference type="Pfam" id="PF00472"/>
    </source>
</evidence>
<dbReference type="GO" id="GO:0070126">
    <property type="term" value="P:mitochondrial translational termination"/>
    <property type="evidence" value="ECO:0007669"/>
    <property type="project" value="TreeGrafter"/>
</dbReference>
<feature type="domain" description="Prokaryotic-type class I peptide chain release factors" evidence="2">
    <location>
        <begin position="51"/>
        <end position="183"/>
    </location>
</feature>
<reference evidence="4" key="1">
    <citation type="journal article" date="2016" name="Nat. Commun.">
        <title>Genome analysis of three Pneumocystis species reveals adaptation mechanisms to life exclusively in mammalian hosts.</title>
        <authorList>
            <person name="Ma L."/>
            <person name="Chen Z."/>
            <person name="Huang D.W."/>
            <person name="Kutty G."/>
            <person name="Ishihara M."/>
            <person name="Wang H."/>
            <person name="Abouelleil A."/>
            <person name="Bishop L."/>
            <person name="Davey E."/>
            <person name="Deng R."/>
            <person name="Deng X."/>
            <person name="Fan L."/>
            <person name="Fantoni G."/>
            <person name="Fitzgerald M."/>
            <person name="Gogineni E."/>
            <person name="Goldberg J.M."/>
            <person name="Handley G."/>
            <person name="Hu X."/>
            <person name="Huber C."/>
            <person name="Jiao X."/>
            <person name="Jones K."/>
            <person name="Levin J.Z."/>
            <person name="Liu Y."/>
            <person name="Macdonald P."/>
            <person name="Melnikov A."/>
            <person name="Raley C."/>
            <person name="Sassi M."/>
            <person name="Sherman B.T."/>
            <person name="Song X."/>
            <person name="Sykes S."/>
            <person name="Tran B."/>
            <person name="Walsh L."/>
            <person name="Xia Y."/>
            <person name="Yang J."/>
            <person name="Young S."/>
            <person name="Zeng Q."/>
            <person name="Zheng X."/>
            <person name="Stephens R."/>
            <person name="Nusbaum C."/>
            <person name="Birren B.W."/>
            <person name="Azadi P."/>
            <person name="Lempicki R.A."/>
            <person name="Cuomo C.A."/>
            <person name="Kovacs J.A."/>
        </authorList>
    </citation>
    <scope>NUCLEOTIDE SEQUENCE [LARGE SCALE GENOMIC DNA]</scope>
    <source>
        <strain evidence="4">B123</strain>
    </source>
</reference>